<comment type="similarity">
    <text evidence="2">Belongs to the glycosyl hydrolase 20 family.</text>
</comment>
<dbReference type="SUPFAM" id="SSF51445">
    <property type="entry name" value="(Trans)glycosidases"/>
    <property type="match status" value="1"/>
</dbReference>
<evidence type="ECO:0000256" key="4">
    <source>
        <dbReference type="ARBA" id="ARBA00022729"/>
    </source>
</evidence>
<dbReference type="EC" id="3.2.1.52" evidence="3"/>
<feature type="domain" description="Glycoside hydrolase family 20 catalytic" evidence="10">
    <location>
        <begin position="207"/>
        <end position="548"/>
    </location>
</feature>
<dbReference type="InterPro" id="IPR025705">
    <property type="entry name" value="Beta_hexosaminidase_sua/sub"/>
</dbReference>
<keyword evidence="13" id="KW-1185">Reference proteome</keyword>
<evidence type="ECO:0000313" key="12">
    <source>
        <dbReference type="EMBL" id="CAH0551866.1"/>
    </source>
</evidence>
<protein>
    <recommendedName>
        <fullName evidence="3">beta-N-acetylhexosaminidase</fullName>
        <ecNumber evidence="3">3.2.1.52</ecNumber>
    </recommendedName>
</protein>
<dbReference type="Pfam" id="PF14845">
    <property type="entry name" value="Glycohydro_20b2"/>
    <property type="match status" value="1"/>
</dbReference>
<dbReference type="Gene3D" id="3.20.20.80">
    <property type="entry name" value="Glycosidases"/>
    <property type="match status" value="1"/>
</dbReference>
<dbReference type="GO" id="GO:0030203">
    <property type="term" value="P:glycosaminoglycan metabolic process"/>
    <property type="evidence" value="ECO:0007669"/>
    <property type="project" value="TreeGrafter"/>
</dbReference>
<dbReference type="Proteomes" id="UP001154078">
    <property type="component" value="Chromosome 2"/>
</dbReference>
<keyword evidence="6" id="KW-0325">Glycoprotein</keyword>
<gene>
    <name evidence="12" type="ORF">MELIAE_LOCUS4388</name>
</gene>
<dbReference type="OrthoDB" id="428480at2759"/>
<dbReference type="Pfam" id="PF00728">
    <property type="entry name" value="Glyco_hydro_20"/>
    <property type="match status" value="1"/>
</dbReference>
<evidence type="ECO:0000256" key="2">
    <source>
        <dbReference type="ARBA" id="ARBA00006285"/>
    </source>
</evidence>
<evidence type="ECO:0000256" key="6">
    <source>
        <dbReference type="ARBA" id="ARBA00023180"/>
    </source>
</evidence>
<comment type="catalytic activity">
    <reaction evidence="1">
        <text>Hydrolysis of terminal non-reducing N-acetyl-D-hexosamine residues in N-acetyl-beta-D-hexosaminides.</text>
        <dbReference type="EC" id="3.2.1.52"/>
    </reaction>
</comment>
<keyword evidence="4 9" id="KW-0732">Signal</keyword>
<dbReference type="SUPFAM" id="SSF55545">
    <property type="entry name" value="beta-N-acetylhexosaminidase-like domain"/>
    <property type="match status" value="1"/>
</dbReference>
<dbReference type="GO" id="GO:0016231">
    <property type="term" value="F:beta-N-acetylglucosaminidase activity"/>
    <property type="evidence" value="ECO:0007669"/>
    <property type="project" value="TreeGrafter"/>
</dbReference>
<name>A0A9P0FG62_BRAAE</name>
<dbReference type="PRINTS" id="PR00738">
    <property type="entry name" value="GLHYDRLASE20"/>
</dbReference>
<dbReference type="InterPro" id="IPR029019">
    <property type="entry name" value="HEX_eukaryotic_N"/>
</dbReference>
<dbReference type="GO" id="GO:0005886">
    <property type="term" value="C:plasma membrane"/>
    <property type="evidence" value="ECO:0007669"/>
    <property type="project" value="TreeGrafter"/>
</dbReference>
<feature type="signal peptide" evidence="9">
    <location>
        <begin position="1"/>
        <end position="21"/>
    </location>
</feature>
<feature type="domain" description="Beta-hexosaminidase eukaryotic type N-terminal" evidence="11">
    <location>
        <begin position="125"/>
        <end position="183"/>
    </location>
</feature>
<dbReference type="InterPro" id="IPR029018">
    <property type="entry name" value="Hex-like_dom2"/>
</dbReference>
<evidence type="ECO:0000256" key="5">
    <source>
        <dbReference type="ARBA" id="ARBA00022801"/>
    </source>
</evidence>
<dbReference type="CDD" id="cd06562">
    <property type="entry name" value="GH20_HexA_HexB-like"/>
    <property type="match status" value="1"/>
</dbReference>
<evidence type="ECO:0000256" key="7">
    <source>
        <dbReference type="ARBA" id="ARBA00023295"/>
    </source>
</evidence>
<evidence type="ECO:0000256" key="3">
    <source>
        <dbReference type="ARBA" id="ARBA00012663"/>
    </source>
</evidence>
<proteinExistence type="inferred from homology"/>
<evidence type="ECO:0000313" key="13">
    <source>
        <dbReference type="Proteomes" id="UP001154078"/>
    </source>
</evidence>
<dbReference type="AlphaFoldDB" id="A0A9P0FG62"/>
<dbReference type="PANTHER" id="PTHR22600">
    <property type="entry name" value="BETA-HEXOSAMINIDASE"/>
    <property type="match status" value="1"/>
</dbReference>
<organism evidence="12 13">
    <name type="scientific">Brassicogethes aeneus</name>
    <name type="common">Rape pollen beetle</name>
    <name type="synonym">Meligethes aeneus</name>
    <dbReference type="NCBI Taxonomy" id="1431903"/>
    <lineage>
        <taxon>Eukaryota</taxon>
        <taxon>Metazoa</taxon>
        <taxon>Ecdysozoa</taxon>
        <taxon>Arthropoda</taxon>
        <taxon>Hexapoda</taxon>
        <taxon>Insecta</taxon>
        <taxon>Pterygota</taxon>
        <taxon>Neoptera</taxon>
        <taxon>Endopterygota</taxon>
        <taxon>Coleoptera</taxon>
        <taxon>Polyphaga</taxon>
        <taxon>Cucujiformia</taxon>
        <taxon>Nitidulidae</taxon>
        <taxon>Meligethinae</taxon>
        <taxon>Brassicogethes</taxon>
    </lineage>
</organism>
<evidence type="ECO:0000259" key="11">
    <source>
        <dbReference type="Pfam" id="PF14845"/>
    </source>
</evidence>
<reference evidence="12" key="1">
    <citation type="submission" date="2021-12" db="EMBL/GenBank/DDBJ databases">
        <authorList>
            <person name="King R."/>
        </authorList>
    </citation>
    <scope>NUCLEOTIDE SEQUENCE</scope>
</reference>
<dbReference type="GO" id="GO:0005975">
    <property type="term" value="P:carbohydrate metabolic process"/>
    <property type="evidence" value="ECO:0007669"/>
    <property type="project" value="InterPro"/>
</dbReference>
<keyword evidence="7" id="KW-0326">Glycosidase</keyword>
<evidence type="ECO:0000259" key="10">
    <source>
        <dbReference type="Pfam" id="PF00728"/>
    </source>
</evidence>
<accession>A0A9P0FG62</accession>
<dbReference type="InterPro" id="IPR017853">
    <property type="entry name" value="GH"/>
</dbReference>
<keyword evidence="5" id="KW-0378">Hydrolase</keyword>
<evidence type="ECO:0000256" key="8">
    <source>
        <dbReference type="PIRSR" id="PIRSR625705-1"/>
    </source>
</evidence>
<dbReference type="FunFam" id="3.20.20.80:FF:000063">
    <property type="entry name" value="Beta-hexosaminidase"/>
    <property type="match status" value="1"/>
</dbReference>
<evidence type="ECO:0000256" key="9">
    <source>
        <dbReference type="SAM" id="SignalP"/>
    </source>
</evidence>
<dbReference type="PANTHER" id="PTHR22600:SF26">
    <property type="entry name" value="BETA-N-ACETYLHEXOSAMINIDASE"/>
    <property type="match status" value="1"/>
</dbReference>
<evidence type="ECO:0000256" key="1">
    <source>
        <dbReference type="ARBA" id="ARBA00001231"/>
    </source>
</evidence>
<dbReference type="Gene3D" id="3.30.379.10">
    <property type="entry name" value="Chitobiase/beta-hexosaminidase domain 2-like"/>
    <property type="match status" value="1"/>
</dbReference>
<dbReference type="EMBL" id="OV121133">
    <property type="protein sequence ID" value="CAH0551866.1"/>
    <property type="molecule type" value="Genomic_DNA"/>
</dbReference>
<feature type="active site" description="Proton donor" evidence="8">
    <location>
        <position position="365"/>
    </location>
</feature>
<dbReference type="InterPro" id="IPR015883">
    <property type="entry name" value="Glyco_hydro_20_cat"/>
</dbReference>
<feature type="chain" id="PRO_5040144427" description="beta-N-acetylhexosaminidase" evidence="9">
    <location>
        <begin position="22"/>
        <end position="602"/>
    </location>
</feature>
<sequence length="602" mass="69148">MYKLWLPQVFVFCIVISEIRSLNSVWHWKCEEGFCQKKMITSDNQTALSLPACRLFCNKHAGLWPKPTGDLKIGNFLVKINLNSIDIIGGRADSPMFGLRTAAGKRFRQAIAELIPPNVYASGGKTLNINLDVKDESQNRLTLETDESYALKVSESSDGRMTVLITAQTYFGARHGLETLSQLIIFDDLRDELQIPRDVYIVDKPAYPYRGILLDTSRNFVTVKAIKKTIRAMGASKLNTFHWHITDSHSFPYVSKSRPELSKYGAYTPSKIYTPKDVEEIIQYGLEHGVRVLPEFDAPAHVGEGWQKSGLVTCFNWQPWQDYCVEPPCGQFDPTKTELYNVISDIYGDMFDQFKPDIFHMGGDEVNFNCWNSTKSIVDWMQNEKKWGRSEADFIKLWDHFQSQALEKVYEKAGKQIPVIMWTSHLTHKEYVKFLPKDKYIIQIWTKGDDEQVSNLLENGYKLILSNYEALYFDCGFSGWVTDGNNWCSPYIGWQKVYENTPGKIAKERKHQILGEEATLWTEQVDSTSIDSRLWPRAAAMAEVLWSEPTTTWRDAEPRLLVHRERLVTKGIDADAMEPEWCLHNEENCPIGGHFNKDNVPK</sequence>